<reference evidence="2" key="1">
    <citation type="submission" date="2018-06" db="EMBL/GenBank/DDBJ databases">
        <authorList>
            <person name="Zhirakovskaya E."/>
        </authorList>
    </citation>
    <scope>NUCLEOTIDE SEQUENCE</scope>
</reference>
<gene>
    <name evidence="2" type="ORF">MNBD_GAMMA26-1980</name>
</gene>
<dbReference type="Gene3D" id="3.90.10.10">
    <property type="entry name" value="Cytochrome C3"/>
    <property type="match status" value="1"/>
</dbReference>
<dbReference type="EMBL" id="UOFX01000020">
    <property type="protein sequence ID" value="VAX06941.1"/>
    <property type="molecule type" value="Genomic_DNA"/>
</dbReference>
<protein>
    <recommendedName>
        <fullName evidence="1">Cytochrome c7-like domain-containing protein</fullName>
    </recommendedName>
</protein>
<evidence type="ECO:0000259" key="1">
    <source>
        <dbReference type="Pfam" id="PF14522"/>
    </source>
</evidence>
<dbReference type="Pfam" id="PF14522">
    <property type="entry name" value="Cytochrome_C7"/>
    <property type="match status" value="1"/>
</dbReference>
<proteinExistence type="predicted"/>
<organism evidence="2">
    <name type="scientific">hydrothermal vent metagenome</name>
    <dbReference type="NCBI Taxonomy" id="652676"/>
    <lineage>
        <taxon>unclassified sequences</taxon>
        <taxon>metagenomes</taxon>
        <taxon>ecological metagenomes</taxon>
    </lineage>
</organism>
<dbReference type="SUPFAM" id="SSF48695">
    <property type="entry name" value="Multiheme cytochromes"/>
    <property type="match status" value="1"/>
</dbReference>
<dbReference type="InterPro" id="IPR029467">
    <property type="entry name" value="Cyt_c7-like"/>
</dbReference>
<feature type="domain" description="Cytochrome c7-like" evidence="1">
    <location>
        <begin position="43"/>
        <end position="106"/>
    </location>
</feature>
<accession>A0A3B1AYR2</accession>
<dbReference type="InterPro" id="IPR036280">
    <property type="entry name" value="Multihaem_cyt_sf"/>
</dbReference>
<dbReference type="NCBIfam" id="TIGR04257">
    <property type="entry name" value="nanowire_3heme"/>
    <property type="match status" value="1"/>
</dbReference>
<evidence type="ECO:0000313" key="2">
    <source>
        <dbReference type="EMBL" id="VAX06941.1"/>
    </source>
</evidence>
<dbReference type="InterPro" id="IPR026352">
    <property type="entry name" value="Nanowire_3heme"/>
</dbReference>
<dbReference type="AlphaFoldDB" id="A0A3B1AYR2"/>
<sequence>MIKALLTVILFITPFTAIYAIDVIDIILKSKAPGATEAGLGKVTYPHKLHETWYECEDCHPKIFVAKIGGNDMDMERNMTGKDCGYSGCHNSAYAFPLYLCDKCHEVLEQPAEK</sequence>
<name>A0A3B1AYR2_9ZZZZ</name>